<dbReference type="GO" id="GO:0046677">
    <property type="term" value="P:response to antibiotic"/>
    <property type="evidence" value="ECO:0007669"/>
    <property type="project" value="InterPro"/>
</dbReference>
<proteinExistence type="predicted"/>
<dbReference type="Pfam" id="PF05139">
    <property type="entry name" value="Erythro_esteras"/>
    <property type="match status" value="1"/>
</dbReference>
<dbReference type="Proteomes" id="UP000290365">
    <property type="component" value="Chromosome"/>
</dbReference>
<dbReference type="Gene3D" id="3.40.1660.10">
    <property type="entry name" value="EreA-like (biosynthetic domain)"/>
    <property type="match status" value="1"/>
</dbReference>
<dbReference type="RefSeq" id="WP_129886753.1">
    <property type="nucleotide sequence ID" value="NZ_CP035758.1"/>
</dbReference>
<dbReference type="PANTHER" id="PTHR31299">
    <property type="entry name" value="ESTERASE, PUTATIVE (AFU_ORTHOLOGUE AFUA_1G05850)-RELATED"/>
    <property type="match status" value="1"/>
</dbReference>
<dbReference type="OrthoDB" id="9810066at2"/>
<dbReference type="Gene3D" id="3.30.1870.10">
    <property type="entry name" value="EreA-like, domain 2"/>
    <property type="match status" value="1"/>
</dbReference>
<dbReference type="KEGG" id="kbs:EPA93_09110"/>
<evidence type="ECO:0000313" key="1">
    <source>
        <dbReference type="EMBL" id="QBD76158.1"/>
    </source>
</evidence>
<dbReference type="Gene3D" id="1.20.1440.30">
    <property type="entry name" value="Biosynthetic Protein domain"/>
    <property type="match status" value="1"/>
</dbReference>
<dbReference type="EMBL" id="CP035758">
    <property type="protein sequence ID" value="QBD76158.1"/>
    <property type="molecule type" value="Genomic_DNA"/>
</dbReference>
<gene>
    <name evidence="1" type="ORF">EPA93_09110</name>
</gene>
<name>A0A4P6JLQ8_KTERU</name>
<accession>A0A4P6JLQ8</accession>
<dbReference type="PANTHER" id="PTHR31299:SF0">
    <property type="entry name" value="ESTERASE, PUTATIVE (AFU_ORTHOLOGUE AFUA_1G05850)-RELATED"/>
    <property type="match status" value="1"/>
</dbReference>
<organism evidence="1 2">
    <name type="scientific">Ktedonosporobacter rubrisoli</name>
    <dbReference type="NCBI Taxonomy" id="2509675"/>
    <lineage>
        <taxon>Bacteria</taxon>
        <taxon>Bacillati</taxon>
        <taxon>Chloroflexota</taxon>
        <taxon>Ktedonobacteria</taxon>
        <taxon>Ktedonobacterales</taxon>
        <taxon>Ktedonosporobacteraceae</taxon>
        <taxon>Ktedonosporobacter</taxon>
    </lineage>
</organism>
<reference evidence="1 2" key="1">
    <citation type="submission" date="2019-01" db="EMBL/GenBank/DDBJ databases">
        <title>Ktedonosporobacter rubrisoli SCAWS-G2.</title>
        <authorList>
            <person name="Huang Y."/>
            <person name="Yan B."/>
        </authorList>
    </citation>
    <scope>NUCLEOTIDE SEQUENCE [LARGE SCALE GENOMIC DNA]</scope>
    <source>
        <strain evidence="1 2">SCAWS-G2</strain>
    </source>
</reference>
<dbReference type="CDD" id="cd14728">
    <property type="entry name" value="Ere-like"/>
    <property type="match status" value="1"/>
</dbReference>
<keyword evidence="2" id="KW-1185">Reference proteome</keyword>
<evidence type="ECO:0000313" key="2">
    <source>
        <dbReference type="Proteomes" id="UP000290365"/>
    </source>
</evidence>
<protein>
    <submittedName>
        <fullName evidence="1">Erythromycin esterase family protein</fullName>
    </submittedName>
</protein>
<dbReference type="AlphaFoldDB" id="A0A4P6JLQ8"/>
<dbReference type="SUPFAM" id="SSF159501">
    <property type="entry name" value="EreA/ChaN-like"/>
    <property type="match status" value="1"/>
</dbReference>
<dbReference type="InterPro" id="IPR052036">
    <property type="entry name" value="Hydrolase/PRTase-associated"/>
</dbReference>
<dbReference type="InterPro" id="IPR007815">
    <property type="entry name" value="Emycin_Estase"/>
</dbReference>
<sequence>MSEIAQPVVELRNAVFPLKSNLPQDNLTDLSPLKALIGDAHIVAIGEATHGTKEFMLMRHRLLKFLIEEMGFSHLALEASWDQCSRINTYIQAGEGDPQTLVKELYWVYRTQEFVEVITWLRQYNEQHSNIISFFGLDMQSFSLASEAVKAYVASFLPQELSEVEASLALLSRLPLRIKLSPQEKRSCRSCLQKLYTRLSEDESQFGDALSSRALVHVRQSLRILMQAECVFSGEDSSARDRFMATNLASILDEAGPETKIIVWAHNEHIGNAEYRLPNTTFRSMGSYLREWYQTDYRAIALSFYQGTCYAIEGNDALARSSLLVAHRVLPPPEQSYEYLFNQVGPARWLLDFQQVDPAGAAARWLEGPRLFRFIGALYREDQPQIFFCQASLRREFDGAIFLRDTSAVQTLVLHARRTDQDDQGQNVLSPYPTNLDFTTKLVGWELTGSKQAYEVGIEQEYIYLRSKEAGDTKGCTLAQSFLAHYYRRKRLRFSALVQAEGIVGGAQIWLRVGNHKHSLCFMRRPAPPLQGSCAWTAYEIIKDIQEESTNITIGFFLCGTGQFRFKQARLEIIE</sequence>